<evidence type="ECO:0000256" key="8">
    <source>
        <dbReference type="SAM" id="Phobius"/>
    </source>
</evidence>
<dbReference type="Proteomes" id="UP001065613">
    <property type="component" value="Chromosome"/>
</dbReference>
<dbReference type="PANTHER" id="PTHR11384:SF59">
    <property type="entry name" value="LYSOSOMAL COBALAMIN TRANSPORTER ABCD4"/>
    <property type="match status" value="1"/>
</dbReference>
<protein>
    <submittedName>
        <fullName evidence="11">ABC transporter ATP-binding protein/permease</fullName>
    </submittedName>
</protein>
<dbReference type="GO" id="GO:0016887">
    <property type="term" value="F:ATP hydrolysis activity"/>
    <property type="evidence" value="ECO:0007669"/>
    <property type="project" value="InterPro"/>
</dbReference>
<dbReference type="GO" id="GO:0005886">
    <property type="term" value="C:plasma membrane"/>
    <property type="evidence" value="ECO:0007669"/>
    <property type="project" value="UniProtKB-SubCell"/>
</dbReference>
<accession>A0A977PXY5</accession>
<evidence type="ECO:0000256" key="5">
    <source>
        <dbReference type="ARBA" id="ARBA00022840"/>
    </source>
</evidence>
<dbReference type="SUPFAM" id="SSF52540">
    <property type="entry name" value="P-loop containing nucleoside triphosphate hydrolases"/>
    <property type="match status" value="1"/>
</dbReference>
<dbReference type="Gene3D" id="1.20.1560.10">
    <property type="entry name" value="ABC transporter type 1, transmembrane domain"/>
    <property type="match status" value="1"/>
</dbReference>
<keyword evidence="4" id="KW-0547">Nucleotide-binding</keyword>
<evidence type="ECO:0000256" key="6">
    <source>
        <dbReference type="ARBA" id="ARBA00022989"/>
    </source>
</evidence>
<sequence length="563" mass="63864">MLKRWQQFQQFLVWFFQVAKRYWLSSEKWQAIAILLFLIVCIIASNNLFVGFSEVQKSLLSHLTEKKAAEFHQDIINIAKMGVIVITVLVLRNYAQQKLVLYWRNWLTFNFLEHYFSNQNFYKINTNKTIDNPDQRIADDINSFVESTLKFTLDFGDTLLGGVLFIGVLWSLGSFLVWVAIASAALQTLISYFLGRVLTPLNFQNLQRQADFRYGLVHIRDNSESIAFYQGEEQEFNLVSDRFRKVMSVLHKIVLPDSSLTAFTFILGYISSLVPVLVLAPLFFKGEIAYGDITQAGIAFGSVSSVFTWFANSFQDLTGFAAVIKRLGTFQSALEKRQEQSDLTRINYQTADHLALADVTVITPNQSKELVENLSFNVPTDQGLLIMGPSGVGKSSLLRAIAGLWNQGSGEILRPQLAEIMFLPQRPYMILGSLRAQLLYPHTSRDLSLETLQATLEKVNLGDLIERVGGLETELNWADVLSLGEQQRLGFARLLLSEPRYAILDEATSALDVDNEKRLYDLLVSSQINYISVAHRPTVIPYHYYLLKLLGHGQWQLVNADTI</sequence>
<dbReference type="InterPro" id="IPR036640">
    <property type="entry name" value="ABC1_TM_sf"/>
</dbReference>
<evidence type="ECO:0000256" key="1">
    <source>
        <dbReference type="ARBA" id="ARBA00004651"/>
    </source>
</evidence>
<dbReference type="Pfam" id="PF06472">
    <property type="entry name" value="ABC_membrane_2"/>
    <property type="match status" value="1"/>
</dbReference>
<dbReference type="InterPro" id="IPR027417">
    <property type="entry name" value="P-loop_NTPase"/>
</dbReference>
<dbReference type="KEGG" id="wna:KA717_03305"/>
<comment type="subcellular location">
    <subcellularLocation>
        <location evidence="1">Cell membrane</location>
        <topology evidence="1">Multi-pass membrane protein</topology>
    </subcellularLocation>
</comment>
<dbReference type="PANTHER" id="PTHR11384">
    <property type="entry name" value="ATP-BINDING CASSETTE, SUB-FAMILY D MEMBER"/>
    <property type="match status" value="1"/>
</dbReference>
<evidence type="ECO:0000256" key="3">
    <source>
        <dbReference type="ARBA" id="ARBA00022692"/>
    </source>
</evidence>
<dbReference type="AlphaFoldDB" id="A0A977PXY5"/>
<dbReference type="InterPro" id="IPR017871">
    <property type="entry name" value="ABC_transporter-like_CS"/>
</dbReference>
<evidence type="ECO:0000259" key="10">
    <source>
        <dbReference type="PROSITE" id="PS50929"/>
    </source>
</evidence>
<reference evidence="11" key="1">
    <citation type="submission" date="2021-04" db="EMBL/GenBank/DDBJ databases">
        <title>Genome sequence of Woronichinia naegeliana from Washington state freshwater lake bloom.</title>
        <authorList>
            <person name="Dreher T.W."/>
        </authorList>
    </citation>
    <scope>NUCLEOTIDE SEQUENCE</scope>
    <source>
        <strain evidence="11">WA131</strain>
    </source>
</reference>
<dbReference type="GO" id="GO:0140359">
    <property type="term" value="F:ABC-type transporter activity"/>
    <property type="evidence" value="ECO:0007669"/>
    <property type="project" value="InterPro"/>
</dbReference>
<dbReference type="Pfam" id="PF00005">
    <property type="entry name" value="ABC_tran"/>
    <property type="match status" value="1"/>
</dbReference>
<keyword evidence="5 11" id="KW-0067">ATP-binding</keyword>
<feature type="transmembrane region" description="Helical" evidence="8">
    <location>
        <begin position="159"/>
        <end position="186"/>
    </location>
</feature>
<dbReference type="InterPro" id="IPR050835">
    <property type="entry name" value="ABC_transporter_sub-D"/>
</dbReference>
<keyword evidence="7 8" id="KW-0472">Membrane</keyword>
<evidence type="ECO:0000256" key="2">
    <source>
        <dbReference type="ARBA" id="ARBA00022448"/>
    </source>
</evidence>
<dbReference type="EMBL" id="CP073041">
    <property type="protein sequence ID" value="UXE61960.1"/>
    <property type="molecule type" value="Genomic_DNA"/>
</dbReference>
<dbReference type="InterPro" id="IPR003439">
    <property type="entry name" value="ABC_transporter-like_ATP-bd"/>
</dbReference>
<evidence type="ECO:0000313" key="11">
    <source>
        <dbReference type="EMBL" id="UXE61960.1"/>
    </source>
</evidence>
<feature type="domain" description="ABC transporter" evidence="9">
    <location>
        <begin position="354"/>
        <end position="560"/>
    </location>
</feature>
<dbReference type="PROSITE" id="PS50929">
    <property type="entry name" value="ABC_TM1F"/>
    <property type="match status" value="1"/>
</dbReference>
<dbReference type="InterPro" id="IPR011527">
    <property type="entry name" value="ABC1_TM_dom"/>
</dbReference>
<dbReference type="CDD" id="cd03223">
    <property type="entry name" value="ABCD_peroxisomal_ALDP"/>
    <property type="match status" value="1"/>
</dbReference>
<organism evidence="11">
    <name type="scientific">Woronichinia naegeliana WA131</name>
    <dbReference type="NCBI Taxonomy" id="2824559"/>
    <lineage>
        <taxon>Bacteria</taxon>
        <taxon>Bacillati</taxon>
        <taxon>Cyanobacteriota</taxon>
        <taxon>Cyanophyceae</taxon>
        <taxon>Synechococcales</taxon>
        <taxon>Coelosphaeriaceae</taxon>
        <taxon>Woronichinia</taxon>
    </lineage>
</organism>
<dbReference type="PROSITE" id="PS00211">
    <property type="entry name" value="ABC_TRANSPORTER_1"/>
    <property type="match status" value="1"/>
</dbReference>
<evidence type="ECO:0000259" key="9">
    <source>
        <dbReference type="PROSITE" id="PS50893"/>
    </source>
</evidence>
<dbReference type="PROSITE" id="PS50893">
    <property type="entry name" value="ABC_TRANSPORTER_2"/>
    <property type="match status" value="1"/>
</dbReference>
<feature type="domain" description="ABC transmembrane type-1" evidence="10">
    <location>
        <begin position="81"/>
        <end position="319"/>
    </location>
</feature>
<keyword evidence="2" id="KW-0813">Transport</keyword>
<keyword evidence="3 8" id="KW-0812">Transmembrane</keyword>
<evidence type="ECO:0000256" key="7">
    <source>
        <dbReference type="ARBA" id="ARBA00023136"/>
    </source>
</evidence>
<gene>
    <name evidence="11" type="ORF">KA717_03305</name>
</gene>
<feature type="transmembrane region" description="Helical" evidence="8">
    <location>
        <begin position="75"/>
        <end position="95"/>
    </location>
</feature>
<dbReference type="Gene3D" id="3.40.50.300">
    <property type="entry name" value="P-loop containing nucleotide triphosphate hydrolases"/>
    <property type="match status" value="1"/>
</dbReference>
<dbReference type="InterPro" id="IPR003593">
    <property type="entry name" value="AAA+_ATPase"/>
</dbReference>
<dbReference type="SUPFAM" id="SSF90123">
    <property type="entry name" value="ABC transporter transmembrane region"/>
    <property type="match status" value="1"/>
</dbReference>
<feature type="transmembrane region" description="Helical" evidence="8">
    <location>
        <begin position="260"/>
        <end position="284"/>
    </location>
</feature>
<dbReference type="GO" id="GO:0005524">
    <property type="term" value="F:ATP binding"/>
    <property type="evidence" value="ECO:0007669"/>
    <property type="project" value="UniProtKB-KW"/>
</dbReference>
<evidence type="ECO:0000256" key="4">
    <source>
        <dbReference type="ARBA" id="ARBA00022741"/>
    </source>
</evidence>
<name>A0A977PXY5_9CYAN</name>
<proteinExistence type="predicted"/>
<feature type="transmembrane region" description="Helical" evidence="8">
    <location>
        <begin position="31"/>
        <end position="55"/>
    </location>
</feature>
<dbReference type="SMART" id="SM00382">
    <property type="entry name" value="AAA"/>
    <property type="match status" value="1"/>
</dbReference>
<keyword evidence="6 8" id="KW-1133">Transmembrane helix</keyword>